<accession>A0A1T5BE71</accession>
<dbReference type="Proteomes" id="UP000189981">
    <property type="component" value="Unassembled WGS sequence"/>
</dbReference>
<proteinExistence type="predicted"/>
<dbReference type="EMBL" id="FUYR01000001">
    <property type="protein sequence ID" value="SKB45581.1"/>
    <property type="molecule type" value="Genomic_DNA"/>
</dbReference>
<dbReference type="AlphaFoldDB" id="A0A1T5BE71"/>
<organism evidence="1 2">
    <name type="scientific">Daejeonella lutea</name>
    <dbReference type="NCBI Taxonomy" id="572036"/>
    <lineage>
        <taxon>Bacteria</taxon>
        <taxon>Pseudomonadati</taxon>
        <taxon>Bacteroidota</taxon>
        <taxon>Sphingobacteriia</taxon>
        <taxon>Sphingobacteriales</taxon>
        <taxon>Sphingobacteriaceae</taxon>
        <taxon>Daejeonella</taxon>
    </lineage>
</organism>
<gene>
    <name evidence="1" type="ORF">SAMN05661099_1530</name>
</gene>
<dbReference type="STRING" id="572036.SAMN05661099_1530"/>
<evidence type="ECO:0000313" key="1">
    <source>
        <dbReference type="EMBL" id="SKB45581.1"/>
    </source>
</evidence>
<protein>
    <submittedName>
        <fullName evidence="1">Uncharacterized protein</fullName>
    </submittedName>
</protein>
<evidence type="ECO:0000313" key="2">
    <source>
        <dbReference type="Proteomes" id="UP000189981"/>
    </source>
</evidence>
<reference evidence="2" key="1">
    <citation type="submission" date="2017-02" db="EMBL/GenBank/DDBJ databases">
        <authorList>
            <person name="Varghese N."/>
            <person name="Submissions S."/>
        </authorList>
    </citation>
    <scope>NUCLEOTIDE SEQUENCE [LARGE SCALE GENOMIC DNA]</scope>
    <source>
        <strain evidence="2">DSM 22385</strain>
    </source>
</reference>
<name>A0A1T5BE71_9SPHI</name>
<keyword evidence="2" id="KW-1185">Reference proteome</keyword>
<sequence length="76" mass="8764">MGIRSNLILVVTIILVWLAPPVFAQIPFPLDSLRKEHIFHNAEIEFLEDTSSSLSFAEILKRNGDFILNQRICKRQ</sequence>